<evidence type="ECO:0000313" key="2">
    <source>
        <dbReference type="Proteomes" id="UP000253908"/>
    </source>
</evidence>
<proteinExistence type="predicted"/>
<dbReference type="RefSeq" id="WP_114915791.1">
    <property type="nucleotide sequence ID" value="NZ_CP024848.1"/>
</dbReference>
<sequence length="133" mass="15544">MLHQEAIEVLKTINEMYPRFNLTKRKAAMLLPNLKEMDYQGVMKNLSVFVMESPYPPMLSEIAAYPEVEDSHIEEMMKWHEEAEKVSPEVKQQFLEEFEKLVQKKAGCHRYFFLLLLQLNPCMPVNPAANAQV</sequence>
<reference evidence="2" key="1">
    <citation type="submission" date="2017-11" db="EMBL/GenBank/DDBJ databases">
        <authorList>
            <person name="Zhu W."/>
        </authorList>
    </citation>
    <scope>NUCLEOTIDE SEQUENCE [LARGE SCALE GENOMIC DNA]</scope>
    <source>
        <strain evidence="2">160</strain>
    </source>
</reference>
<dbReference type="Proteomes" id="UP000253908">
    <property type="component" value="Chromosome"/>
</dbReference>
<dbReference type="EMBL" id="CP024848">
    <property type="protein sequence ID" value="AXI08496.1"/>
    <property type="molecule type" value="Genomic_DNA"/>
</dbReference>
<dbReference type="Gene3D" id="1.10.8.200">
    <property type="entry name" value="Replisome organizer (g39p helicase loader/inhibitor protein)"/>
    <property type="match status" value="1"/>
</dbReference>
<evidence type="ECO:0008006" key="3">
    <source>
        <dbReference type="Google" id="ProtNLM"/>
    </source>
</evidence>
<dbReference type="OrthoDB" id="2625859at2"/>
<evidence type="ECO:0000313" key="1">
    <source>
        <dbReference type="EMBL" id="AXI08496.1"/>
    </source>
</evidence>
<keyword evidence="2" id="KW-1185">Reference proteome</keyword>
<dbReference type="AlphaFoldDB" id="A0A345PER6"/>
<name>A0A345PER6_9BACI</name>
<accession>A0A345PER6</accession>
<organism evidence="1 2">
    <name type="scientific">Oceanobacillus zhaokaii</name>
    <dbReference type="NCBI Taxonomy" id="2052660"/>
    <lineage>
        <taxon>Bacteria</taxon>
        <taxon>Bacillati</taxon>
        <taxon>Bacillota</taxon>
        <taxon>Bacilli</taxon>
        <taxon>Bacillales</taxon>
        <taxon>Bacillaceae</taxon>
        <taxon>Oceanobacillus</taxon>
    </lineage>
</organism>
<gene>
    <name evidence="1" type="ORF">CUC15_05995</name>
</gene>
<protein>
    <recommendedName>
        <fullName evidence="3">Replicative helicase inhibitor G39P N-terminal domain-containing protein</fullName>
    </recommendedName>
</protein>
<dbReference type="KEGG" id="ocn:CUC15_05995"/>